<dbReference type="Pfam" id="PF01330">
    <property type="entry name" value="RuvA_N"/>
    <property type="match status" value="1"/>
</dbReference>
<evidence type="ECO:0000256" key="5">
    <source>
        <dbReference type="ARBA" id="ARBA00023204"/>
    </source>
</evidence>
<keyword evidence="8" id="KW-0347">Helicase</keyword>
<name>A0ABY0ING8_9RHOO</name>
<dbReference type="Proteomes" id="UP000292136">
    <property type="component" value="Unassembled WGS sequence"/>
</dbReference>
<keyword evidence="5 6" id="KW-0234">DNA repair</keyword>
<dbReference type="InterPro" id="IPR003583">
    <property type="entry name" value="Hlx-hairpin-Hlx_DNA-bd_motif"/>
</dbReference>
<dbReference type="EMBL" id="SHKM01000002">
    <property type="protein sequence ID" value="RZT76761.1"/>
    <property type="molecule type" value="Genomic_DNA"/>
</dbReference>
<comment type="function">
    <text evidence="6">The RuvA-RuvB-RuvC complex processes Holliday junction (HJ) DNA during genetic recombination and DNA repair, while the RuvA-RuvB complex plays an important role in the rescue of blocked DNA replication forks via replication fork reversal (RFR). RuvA specifically binds to HJ cruciform DNA, conferring on it an open structure. The RuvB hexamer acts as an ATP-dependent pump, pulling dsDNA into and through the RuvAB complex. HJ branch migration allows RuvC to scan DNA until it finds its consensus sequence, where it cleaves and resolves the cruciform DNA.</text>
</comment>
<accession>A0ABY0ING8</accession>
<evidence type="ECO:0000256" key="4">
    <source>
        <dbReference type="ARBA" id="ARBA00023172"/>
    </source>
</evidence>
<dbReference type="InterPro" id="IPR012340">
    <property type="entry name" value="NA-bd_OB-fold"/>
</dbReference>
<dbReference type="Pfam" id="PF07499">
    <property type="entry name" value="RuvA_C"/>
    <property type="match status" value="1"/>
</dbReference>
<dbReference type="NCBIfam" id="TIGR00084">
    <property type="entry name" value="ruvA"/>
    <property type="match status" value="1"/>
</dbReference>
<dbReference type="InterPro" id="IPR013849">
    <property type="entry name" value="DNA_helicase_Holl-junc_RuvA_I"/>
</dbReference>
<comment type="subunit">
    <text evidence="6">Homotetramer. Forms an RuvA(8)-RuvB(12)-Holliday junction (HJ) complex. HJ DNA is sandwiched between 2 RuvA tetramers; dsDNA enters through RuvA and exits via RuvB. An RuvB hexamer assembles on each DNA strand where it exits the tetramer. Each RuvB hexamer is contacted by two RuvA subunits (via domain III) on 2 adjacent RuvB subunits; this complex drives branch migration. In the full resolvosome a probable DNA-RuvA(4)-RuvB(12)-RuvC(2) complex forms which resolves the HJ.</text>
</comment>
<dbReference type="Gene3D" id="1.10.8.10">
    <property type="entry name" value="DNA helicase RuvA subunit, C-terminal domain"/>
    <property type="match status" value="1"/>
</dbReference>
<comment type="caution">
    <text evidence="8">The sequence shown here is derived from an EMBL/GenBank/DDBJ whole genome shotgun (WGS) entry which is preliminary data.</text>
</comment>
<comment type="subcellular location">
    <subcellularLocation>
        <location evidence="6">Cytoplasm</location>
    </subcellularLocation>
</comment>
<dbReference type="SUPFAM" id="SSF46929">
    <property type="entry name" value="DNA helicase RuvA subunit, C-terminal domain"/>
    <property type="match status" value="1"/>
</dbReference>
<keyword evidence="8" id="KW-0547">Nucleotide-binding</keyword>
<keyword evidence="3 6" id="KW-0238">DNA-binding</keyword>
<dbReference type="InterPro" id="IPR036267">
    <property type="entry name" value="RuvA_C_sf"/>
</dbReference>
<keyword evidence="1 6" id="KW-0963">Cytoplasm</keyword>
<sequence length="194" mass="20493">MIGRLTGLLAEKNPPQVVLDVQGVGYEVDVPMSTFYNLPANGDKVTLLTHFVVREDGHFLFGFLTEAERFAFRQLIKISGVGPRMALAILSGLSVSDLAAAISRQEAGRLTKVPGIGKKTAERLLLELKDKLAPVVGGGAAAALVVHDDQSDILNALLALGYNEREAAAALKQLPAGSGVSDGIRQALKLLAKP</sequence>
<evidence type="ECO:0000313" key="9">
    <source>
        <dbReference type="Proteomes" id="UP000292136"/>
    </source>
</evidence>
<comment type="caution">
    <text evidence="6">Lacks conserved residue(s) required for the propagation of feature annotation.</text>
</comment>
<keyword evidence="9" id="KW-1185">Reference proteome</keyword>
<reference evidence="8 9" key="1">
    <citation type="submission" date="2019-02" db="EMBL/GenBank/DDBJ databases">
        <title>Genomic Encyclopedia of Type Strains, Phase IV (KMG-IV): sequencing the most valuable type-strain genomes for metagenomic binning, comparative biology and taxonomic classification.</title>
        <authorList>
            <person name="Goeker M."/>
        </authorList>
    </citation>
    <scope>NUCLEOTIDE SEQUENCE [LARGE SCALE GENOMIC DNA]</scope>
    <source>
        <strain evidence="8 9">DSM 21223</strain>
    </source>
</reference>
<dbReference type="SUPFAM" id="SSF50249">
    <property type="entry name" value="Nucleic acid-binding proteins"/>
    <property type="match status" value="1"/>
</dbReference>
<keyword evidence="2 6" id="KW-0227">DNA damage</keyword>
<comment type="domain">
    <text evidence="6">Has three domains with a flexible linker between the domains II and III and assumes an 'L' shape. Domain III is highly mobile and contacts RuvB.</text>
</comment>
<feature type="region of interest" description="Domain III" evidence="6">
    <location>
        <begin position="151"/>
        <end position="194"/>
    </location>
</feature>
<organism evidence="8 9">
    <name type="scientific">Azospira oryzae</name>
    <dbReference type="NCBI Taxonomy" id="146939"/>
    <lineage>
        <taxon>Bacteria</taxon>
        <taxon>Pseudomonadati</taxon>
        <taxon>Pseudomonadota</taxon>
        <taxon>Betaproteobacteria</taxon>
        <taxon>Rhodocyclales</taxon>
        <taxon>Rhodocyclaceae</taxon>
        <taxon>Azospira</taxon>
    </lineage>
</organism>
<dbReference type="InterPro" id="IPR000085">
    <property type="entry name" value="RuvA"/>
</dbReference>
<keyword evidence="4 6" id="KW-0233">DNA recombination</keyword>
<dbReference type="GO" id="GO:0004386">
    <property type="term" value="F:helicase activity"/>
    <property type="evidence" value="ECO:0007669"/>
    <property type="project" value="UniProtKB-KW"/>
</dbReference>
<keyword evidence="8" id="KW-0067">ATP-binding</keyword>
<dbReference type="Gene3D" id="1.10.150.20">
    <property type="entry name" value="5' to 3' exonuclease, C-terminal subdomain"/>
    <property type="match status" value="1"/>
</dbReference>
<keyword evidence="8" id="KW-0378">Hydrolase</keyword>
<dbReference type="Pfam" id="PF14520">
    <property type="entry name" value="HHH_5"/>
    <property type="match status" value="1"/>
</dbReference>
<evidence type="ECO:0000256" key="2">
    <source>
        <dbReference type="ARBA" id="ARBA00022763"/>
    </source>
</evidence>
<protein>
    <recommendedName>
        <fullName evidence="6">Holliday junction branch migration complex subunit RuvA</fullName>
    </recommendedName>
</protein>
<dbReference type="Gene3D" id="2.40.50.140">
    <property type="entry name" value="Nucleic acid-binding proteins"/>
    <property type="match status" value="1"/>
</dbReference>
<dbReference type="CDD" id="cd14332">
    <property type="entry name" value="UBA_RuvA_C"/>
    <property type="match status" value="1"/>
</dbReference>
<evidence type="ECO:0000259" key="7">
    <source>
        <dbReference type="SMART" id="SM00278"/>
    </source>
</evidence>
<comment type="similarity">
    <text evidence="6">Belongs to the RuvA family.</text>
</comment>
<evidence type="ECO:0000256" key="3">
    <source>
        <dbReference type="ARBA" id="ARBA00023125"/>
    </source>
</evidence>
<evidence type="ECO:0000256" key="1">
    <source>
        <dbReference type="ARBA" id="ARBA00022490"/>
    </source>
</evidence>
<dbReference type="SMART" id="SM00278">
    <property type="entry name" value="HhH1"/>
    <property type="match status" value="2"/>
</dbReference>
<evidence type="ECO:0000313" key="8">
    <source>
        <dbReference type="EMBL" id="RZT76761.1"/>
    </source>
</evidence>
<feature type="domain" description="Helix-hairpin-helix DNA-binding motif class 1" evidence="7">
    <location>
        <begin position="73"/>
        <end position="92"/>
    </location>
</feature>
<dbReference type="SUPFAM" id="SSF47781">
    <property type="entry name" value="RuvA domain 2-like"/>
    <property type="match status" value="1"/>
</dbReference>
<feature type="region of interest" description="Domain I" evidence="6">
    <location>
        <begin position="1"/>
        <end position="64"/>
    </location>
</feature>
<dbReference type="HAMAP" id="MF_00031">
    <property type="entry name" value="DNA_HJ_migration_RuvA"/>
    <property type="match status" value="1"/>
</dbReference>
<feature type="domain" description="Helix-hairpin-helix DNA-binding motif class 1" evidence="7">
    <location>
        <begin position="108"/>
        <end position="127"/>
    </location>
</feature>
<dbReference type="InterPro" id="IPR011114">
    <property type="entry name" value="RuvA_C"/>
</dbReference>
<evidence type="ECO:0000256" key="6">
    <source>
        <dbReference type="HAMAP-Rule" id="MF_00031"/>
    </source>
</evidence>
<proteinExistence type="inferred from homology"/>
<dbReference type="RefSeq" id="WP_130459838.1">
    <property type="nucleotide sequence ID" value="NZ_SHKM01000002.1"/>
</dbReference>
<dbReference type="InterPro" id="IPR010994">
    <property type="entry name" value="RuvA_2-like"/>
</dbReference>
<gene>
    <name evidence="6" type="primary">ruvA</name>
    <name evidence="8" type="ORF">EV678_2644</name>
</gene>